<keyword evidence="8" id="KW-1185">Reference proteome</keyword>
<accession>A0ABT4L4S9</accession>
<dbReference type="Proteomes" id="UP001144347">
    <property type="component" value="Unassembled WGS sequence"/>
</dbReference>
<dbReference type="EMBL" id="JAPWGM010000001">
    <property type="protein sequence ID" value="MCZ4242919.1"/>
    <property type="molecule type" value="Genomic_DNA"/>
</dbReference>
<feature type="transmembrane region" description="Helical" evidence="6">
    <location>
        <begin position="266"/>
        <end position="286"/>
    </location>
</feature>
<feature type="transmembrane region" description="Helical" evidence="6">
    <location>
        <begin position="126"/>
        <end position="148"/>
    </location>
</feature>
<feature type="transmembrane region" description="Helical" evidence="6">
    <location>
        <begin position="184"/>
        <end position="202"/>
    </location>
</feature>
<proteinExistence type="predicted"/>
<dbReference type="PANTHER" id="PTHR30250">
    <property type="entry name" value="PST FAMILY PREDICTED COLANIC ACID TRANSPORTER"/>
    <property type="match status" value="1"/>
</dbReference>
<protein>
    <submittedName>
        <fullName evidence="7">Oligosaccharide flippase family protein</fullName>
    </submittedName>
</protein>
<gene>
    <name evidence="7" type="ORF">O0955_02800</name>
</gene>
<feature type="transmembrane region" description="Helical" evidence="6">
    <location>
        <begin position="459"/>
        <end position="478"/>
    </location>
</feature>
<evidence type="ECO:0000256" key="4">
    <source>
        <dbReference type="ARBA" id="ARBA00022989"/>
    </source>
</evidence>
<evidence type="ECO:0000256" key="1">
    <source>
        <dbReference type="ARBA" id="ARBA00004651"/>
    </source>
</evidence>
<evidence type="ECO:0000313" key="8">
    <source>
        <dbReference type="Proteomes" id="UP001144347"/>
    </source>
</evidence>
<feature type="transmembrane region" description="Helical" evidence="6">
    <location>
        <begin position="160"/>
        <end position="178"/>
    </location>
</feature>
<feature type="transmembrane region" description="Helical" evidence="6">
    <location>
        <begin position="307"/>
        <end position="333"/>
    </location>
</feature>
<dbReference type="InterPro" id="IPR050833">
    <property type="entry name" value="Poly_Biosynth_Transport"/>
</dbReference>
<evidence type="ECO:0000313" key="7">
    <source>
        <dbReference type="EMBL" id="MCZ4242919.1"/>
    </source>
</evidence>
<feature type="transmembrane region" description="Helical" evidence="6">
    <location>
        <begin position="91"/>
        <end position="114"/>
    </location>
</feature>
<organism evidence="7 8">
    <name type="scientific">Pedobacter punctiformis</name>
    <dbReference type="NCBI Taxonomy" id="3004097"/>
    <lineage>
        <taxon>Bacteria</taxon>
        <taxon>Pseudomonadati</taxon>
        <taxon>Bacteroidota</taxon>
        <taxon>Sphingobacteriia</taxon>
        <taxon>Sphingobacteriales</taxon>
        <taxon>Sphingobacteriaceae</taxon>
        <taxon>Pedobacter</taxon>
    </lineage>
</organism>
<dbReference type="RefSeq" id="WP_269426002.1">
    <property type="nucleotide sequence ID" value="NZ_JAPWGM010000001.1"/>
</dbReference>
<sequence length="495" mass="54587">MDKDSSYKKTLKSTAVFGGAQAIQMLITILRAKLIAVIFGSHGMGINAIFQSTISIISSFSSFGIFQSAVRDISQEFENGDEKKLSRINLIFNRMVWAVGCFGLLVCLFGAFWLSKIAFQNFDYSIHFLILSLGIFFSALSNGQTVFLQGTRNLTALAKASIVGAFLSLLISIPLFYYFGILGIAISIASGSLILYITQYYLTRKIKLDKTINLTVKETIAAGKPILKLGTVLMLGMVILTGFTYLTNIFIGRYGKIADVGFFQGISSITTQSIAIVIAVLASDFFPRLSAIFQDRQKVKVMVNQQAELVSLIIAPISVILITAAPIIVKVLLSKEFLIMVPMLRLLALSLLARGIWLIMSYVILANGDKKAYLIYDSLIGNGLLFICNVFAYKVWGLNGLAISSLIASIGISVILMTVVKIKYGFGFDKGFIKIFFMLILLAVSAYFGVYVLKGWPQYSFSFFLGILTFGYSLFILNKRIGILNRVKSFLESKN</sequence>
<feature type="transmembrane region" description="Helical" evidence="6">
    <location>
        <begin position="21"/>
        <end position="42"/>
    </location>
</feature>
<evidence type="ECO:0000256" key="3">
    <source>
        <dbReference type="ARBA" id="ARBA00022692"/>
    </source>
</evidence>
<dbReference type="PANTHER" id="PTHR30250:SF11">
    <property type="entry name" value="O-ANTIGEN TRANSPORTER-RELATED"/>
    <property type="match status" value="1"/>
</dbReference>
<feature type="transmembrane region" description="Helical" evidence="6">
    <location>
        <begin position="339"/>
        <end position="365"/>
    </location>
</feature>
<evidence type="ECO:0000256" key="6">
    <source>
        <dbReference type="SAM" id="Phobius"/>
    </source>
</evidence>
<name>A0ABT4L4S9_9SPHI</name>
<keyword evidence="3 6" id="KW-0812">Transmembrane</keyword>
<comment type="caution">
    <text evidence="7">The sequence shown here is derived from an EMBL/GenBank/DDBJ whole genome shotgun (WGS) entry which is preliminary data.</text>
</comment>
<keyword evidence="4 6" id="KW-1133">Transmembrane helix</keyword>
<feature type="transmembrane region" description="Helical" evidence="6">
    <location>
        <begin position="226"/>
        <end position="246"/>
    </location>
</feature>
<reference evidence="7" key="1">
    <citation type="submission" date="2022-12" db="EMBL/GenBank/DDBJ databases">
        <title>Genome sequence of HCMS5-2.</title>
        <authorList>
            <person name="Woo H."/>
        </authorList>
    </citation>
    <scope>NUCLEOTIDE SEQUENCE</scope>
    <source>
        <strain evidence="7">HCMS5-2</strain>
    </source>
</reference>
<evidence type="ECO:0000256" key="5">
    <source>
        <dbReference type="ARBA" id="ARBA00023136"/>
    </source>
</evidence>
<feature type="transmembrane region" description="Helical" evidence="6">
    <location>
        <begin position="372"/>
        <end position="392"/>
    </location>
</feature>
<keyword evidence="5 6" id="KW-0472">Membrane</keyword>
<evidence type="ECO:0000256" key="2">
    <source>
        <dbReference type="ARBA" id="ARBA00022475"/>
    </source>
</evidence>
<comment type="subcellular location">
    <subcellularLocation>
        <location evidence="1">Cell membrane</location>
        <topology evidence="1">Multi-pass membrane protein</topology>
    </subcellularLocation>
</comment>
<feature type="transmembrane region" description="Helical" evidence="6">
    <location>
        <begin position="398"/>
        <end position="420"/>
    </location>
</feature>
<dbReference type="Pfam" id="PF13440">
    <property type="entry name" value="Polysacc_synt_3"/>
    <property type="match status" value="1"/>
</dbReference>
<keyword evidence="2" id="KW-1003">Cell membrane</keyword>
<feature type="transmembrane region" description="Helical" evidence="6">
    <location>
        <begin position="48"/>
        <end position="70"/>
    </location>
</feature>
<feature type="transmembrane region" description="Helical" evidence="6">
    <location>
        <begin position="432"/>
        <end position="453"/>
    </location>
</feature>